<proteinExistence type="predicted"/>
<dbReference type="Pfam" id="PF21033">
    <property type="entry name" value="RMD1-3"/>
    <property type="match status" value="1"/>
</dbReference>
<evidence type="ECO:0000313" key="4">
    <source>
        <dbReference type="Proteomes" id="UP000261520"/>
    </source>
</evidence>
<dbReference type="Proteomes" id="UP000261520">
    <property type="component" value="Unplaced"/>
</dbReference>
<name>A0A3B3ZV28_9GOBI</name>
<dbReference type="Ensembl" id="ENSPMGT00000009119.1">
    <property type="protein sequence ID" value="ENSPMGP00000008573.1"/>
    <property type="gene ID" value="ENSPMGG00000007096.1"/>
</dbReference>
<dbReference type="InterPro" id="IPR049039">
    <property type="entry name" value="RMD1-3_a_helical_rpt"/>
</dbReference>
<keyword evidence="4" id="KW-1185">Reference proteome</keyword>
<evidence type="ECO:0008006" key="5">
    <source>
        <dbReference type="Google" id="ProtNLM"/>
    </source>
</evidence>
<reference evidence="3" key="1">
    <citation type="submission" date="2025-08" db="UniProtKB">
        <authorList>
            <consortium name="Ensembl"/>
        </authorList>
    </citation>
    <scope>IDENTIFICATION</scope>
</reference>
<protein>
    <recommendedName>
        <fullName evidence="5">Regulator of microtubule dynamics 2</fullName>
    </recommendedName>
</protein>
<evidence type="ECO:0000313" key="3">
    <source>
        <dbReference type="Ensembl" id="ENSPMGP00000008573.1"/>
    </source>
</evidence>
<feature type="coiled-coil region" evidence="1">
    <location>
        <begin position="48"/>
        <end position="78"/>
    </location>
</feature>
<organism evidence="3 4">
    <name type="scientific">Periophthalmus magnuspinnatus</name>
    <dbReference type="NCBI Taxonomy" id="409849"/>
    <lineage>
        <taxon>Eukaryota</taxon>
        <taxon>Metazoa</taxon>
        <taxon>Chordata</taxon>
        <taxon>Craniata</taxon>
        <taxon>Vertebrata</taxon>
        <taxon>Euteleostomi</taxon>
        <taxon>Actinopterygii</taxon>
        <taxon>Neopterygii</taxon>
        <taxon>Teleostei</taxon>
        <taxon>Neoteleostei</taxon>
        <taxon>Acanthomorphata</taxon>
        <taxon>Gobiaria</taxon>
        <taxon>Gobiiformes</taxon>
        <taxon>Gobioidei</taxon>
        <taxon>Gobiidae</taxon>
        <taxon>Oxudercinae</taxon>
        <taxon>Periophthalmus</taxon>
    </lineage>
</organism>
<dbReference type="PROSITE" id="PS51257">
    <property type="entry name" value="PROKAR_LIPOPROTEIN"/>
    <property type="match status" value="1"/>
</dbReference>
<reference evidence="3" key="2">
    <citation type="submission" date="2025-09" db="UniProtKB">
        <authorList>
            <consortium name="Ensembl"/>
        </authorList>
    </citation>
    <scope>IDENTIFICATION</scope>
</reference>
<sequence length="235" mass="26319">MAQSDNKVLILGALAGVAGLGLAVACYQGYTLHPDGPGGLPRAQVEVLNRLEALIQCVSELKEEMKALKTAIPTLQVAVRDELRGPETRRVSPLHRPAPGRRKRATTAAVRADRSSEEAESEGGYITALTDSDEDEEEAVTERRGGEERPLLDQTLSLFERVDRLHQGSECDKRESLSLLLQHREQFLQNTQLYFLWRLTRAYSDVHDFCSTLEEKKQQAEEGNNFTLGYVYYLS</sequence>
<evidence type="ECO:0000256" key="2">
    <source>
        <dbReference type="SAM" id="MobiDB-lite"/>
    </source>
</evidence>
<keyword evidence="1" id="KW-0175">Coiled coil</keyword>
<dbReference type="STRING" id="409849.ENSPMGP00000008573"/>
<accession>A0A3B3ZV28</accession>
<evidence type="ECO:0000256" key="1">
    <source>
        <dbReference type="SAM" id="Coils"/>
    </source>
</evidence>
<feature type="region of interest" description="Disordered" evidence="2">
    <location>
        <begin position="86"/>
        <end position="125"/>
    </location>
</feature>
<dbReference type="AlphaFoldDB" id="A0A3B3ZV28"/>